<dbReference type="InterPro" id="IPR006139">
    <property type="entry name" value="D-isomer_2_OHA_DH_cat_dom"/>
</dbReference>
<dbReference type="NCBIfam" id="NF008759">
    <property type="entry name" value="PRK11790.1"/>
    <property type="match status" value="1"/>
</dbReference>
<dbReference type="PANTHER" id="PTHR42789">
    <property type="entry name" value="D-ISOMER SPECIFIC 2-HYDROXYACID DEHYDROGENASE FAMILY PROTEIN (AFU_ORTHOLOGUE AFUA_6G10090)"/>
    <property type="match status" value="1"/>
</dbReference>
<evidence type="ECO:0000259" key="14">
    <source>
        <dbReference type="PROSITE" id="PS51671"/>
    </source>
</evidence>
<evidence type="ECO:0000256" key="9">
    <source>
        <dbReference type="ARBA" id="ARBA00023299"/>
    </source>
</evidence>
<comment type="similarity">
    <text evidence="3 13">Belongs to the D-isomer specific 2-hydroxyacid dehydrogenase family.</text>
</comment>
<keyword evidence="16" id="KW-1185">Reference proteome</keyword>
<dbReference type="GO" id="GO:0006564">
    <property type="term" value="P:L-serine biosynthetic process"/>
    <property type="evidence" value="ECO:0007669"/>
    <property type="project" value="UniProtKB-KW"/>
</dbReference>
<dbReference type="Pfam" id="PF22629">
    <property type="entry name" value="ACT_AHAS_ss"/>
    <property type="match status" value="1"/>
</dbReference>
<keyword evidence="9" id="KW-0718">Serine biosynthesis</keyword>
<dbReference type="InterPro" id="IPR050857">
    <property type="entry name" value="D-2-hydroxyacid_DH"/>
</dbReference>
<dbReference type="Pfam" id="PF00389">
    <property type="entry name" value="2-Hacid_dh"/>
    <property type="match status" value="1"/>
</dbReference>
<name>A0A7J5BAM5_9MICO</name>
<dbReference type="InterPro" id="IPR006140">
    <property type="entry name" value="D-isomer_DH_NAD-bd"/>
</dbReference>
<evidence type="ECO:0000256" key="7">
    <source>
        <dbReference type="ARBA" id="ARBA00023002"/>
    </source>
</evidence>
<dbReference type="EMBL" id="WBKB01000006">
    <property type="protein sequence ID" value="KAB1642299.1"/>
    <property type="molecule type" value="Genomic_DNA"/>
</dbReference>
<dbReference type="EC" id="1.1.1.95" evidence="5"/>
<feature type="domain" description="ACT" evidence="14">
    <location>
        <begin position="329"/>
        <end position="401"/>
    </location>
</feature>
<dbReference type="SUPFAM" id="SSF55021">
    <property type="entry name" value="ACT-like"/>
    <property type="match status" value="1"/>
</dbReference>
<dbReference type="PANTHER" id="PTHR42789:SF1">
    <property type="entry name" value="D-ISOMER SPECIFIC 2-HYDROXYACID DEHYDROGENASE FAMILY PROTEIN (AFU_ORTHOLOGUE AFUA_6G10090)"/>
    <property type="match status" value="1"/>
</dbReference>
<keyword evidence="7 13" id="KW-0560">Oxidoreductase</keyword>
<dbReference type="Gene3D" id="3.40.50.720">
    <property type="entry name" value="NAD(P)-binding Rossmann-like Domain"/>
    <property type="match status" value="2"/>
</dbReference>
<dbReference type="InterPro" id="IPR002912">
    <property type="entry name" value="ACT_dom"/>
</dbReference>
<comment type="pathway">
    <text evidence="2">Amino-acid biosynthesis; L-serine biosynthesis; L-serine from 3-phospho-D-glycerate: step 1/3.</text>
</comment>
<evidence type="ECO:0000256" key="3">
    <source>
        <dbReference type="ARBA" id="ARBA00005854"/>
    </source>
</evidence>
<keyword evidence="8" id="KW-0520">NAD</keyword>
<evidence type="ECO:0000313" key="16">
    <source>
        <dbReference type="Proteomes" id="UP000433493"/>
    </source>
</evidence>
<dbReference type="EC" id="1.1.1.399" evidence="4"/>
<dbReference type="GO" id="GO:0051287">
    <property type="term" value="F:NAD binding"/>
    <property type="evidence" value="ECO:0007669"/>
    <property type="project" value="InterPro"/>
</dbReference>
<evidence type="ECO:0000256" key="1">
    <source>
        <dbReference type="ARBA" id="ARBA00003800"/>
    </source>
</evidence>
<comment type="function">
    <text evidence="1">Catalyzes the reversible oxidation of 3-phospho-D-glycerate to 3-phosphonooxypyruvate, the first step of the phosphorylated L-serine biosynthesis pathway. Also catalyzes the reversible oxidation of 2-hydroxyglutarate to 2-oxoglutarate.</text>
</comment>
<protein>
    <recommendedName>
        <fullName evidence="6">D-3-phosphoglycerate dehydrogenase</fullName>
        <ecNumber evidence="4">1.1.1.399</ecNumber>
        <ecNumber evidence="5">1.1.1.95</ecNumber>
    </recommendedName>
    <alternativeName>
        <fullName evidence="10">2-oxoglutarate reductase</fullName>
    </alternativeName>
</protein>
<dbReference type="CDD" id="cd12176">
    <property type="entry name" value="PGDH_3"/>
    <property type="match status" value="1"/>
</dbReference>
<dbReference type="RefSeq" id="WP_158052754.1">
    <property type="nucleotide sequence ID" value="NZ_WBKB01000006.1"/>
</dbReference>
<dbReference type="InterPro" id="IPR036291">
    <property type="entry name" value="NAD(P)-bd_dom_sf"/>
</dbReference>
<dbReference type="GO" id="GO:0047545">
    <property type="term" value="F:(S)-2-hydroxyglutarate dehydrogenase activity"/>
    <property type="evidence" value="ECO:0007669"/>
    <property type="project" value="UniProtKB-ARBA"/>
</dbReference>
<dbReference type="InterPro" id="IPR054480">
    <property type="entry name" value="AHAS_small-like_ACT"/>
</dbReference>
<gene>
    <name evidence="15" type="primary">serA</name>
    <name evidence="15" type="ORF">F8O05_10800</name>
</gene>
<evidence type="ECO:0000256" key="10">
    <source>
        <dbReference type="ARBA" id="ARBA00030455"/>
    </source>
</evidence>
<evidence type="ECO:0000256" key="5">
    <source>
        <dbReference type="ARBA" id="ARBA00013143"/>
    </source>
</evidence>
<dbReference type="OrthoDB" id="9793626at2"/>
<evidence type="ECO:0000256" key="2">
    <source>
        <dbReference type="ARBA" id="ARBA00005216"/>
    </source>
</evidence>
<evidence type="ECO:0000256" key="13">
    <source>
        <dbReference type="RuleBase" id="RU003719"/>
    </source>
</evidence>
<dbReference type="SUPFAM" id="SSF52283">
    <property type="entry name" value="Formate/glycerate dehydrogenase catalytic domain-like"/>
    <property type="match status" value="1"/>
</dbReference>
<dbReference type="SUPFAM" id="SSF51735">
    <property type="entry name" value="NAD(P)-binding Rossmann-fold domains"/>
    <property type="match status" value="1"/>
</dbReference>
<dbReference type="Proteomes" id="UP000433493">
    <property type="component" value="Unassembled WGS sequence"/>
</dbReference>
<accession>A0A7J5BAM5</accession>
<proteinExistence type="inferred from homology"/>
<comment type="catalytic activity">
    <reaction evidence="12">
        <text>(2R)-3-phosphoglycerate + NAD(+) = 3-phosphooxypyruvate + NADH + H(+)</text>
        <dbReference type="Rhea" id="RHEA:12641"/>
        <dbReference type="ChEBI" id="CHEBI:15378"/>
        <dbReference type="ChEBI" id="CHEBI:18110"/>
        <dbReference type="ChEBI" id="CHEBI:57540"/>
        <dbReference type="ChEBI" id="CHEBI:57945"/>
        <dbReference type="ChEBI" id="CHEBI:58272"/>
        <dbReference type="EC" id="1.1.1.95"/>
    </reaction>
</comment>
<evidence type="ECO:0000256" key="8">
    <source>
        <dbReference type="ARBA" id="ARBA00023027"/>
    </source>
</evidence>
<organism evidence="15 16">
    <name type="scientific">Gulosibacter chungangensis</name>
    <dbReference type="NCBI Taxonomy" id="979746"/>
    <lineage>
        <taxon>Bacteria</taxon>
        <taxon>Bacillati</taxon>
        <taxon>Actinomycetota</taxon>
        <taxon>Actinomycetes</taxon>
        <taxon>Micrococcales</taxon>
        <taxon>Microbacteriaceae</taxon>
        <taxon>Gulosibacter</taxon>
    </lineage>
</organism>
<evidence type="ECO:0000256" key="4">
    <source>
        <dbReference type="ARBA" id="ARBA00013001"/>
    </source>
</evidence>
<evidence type="ECO:0000313" key="15">
    <source>
        <dbReference type="EMBL" id="KAB1642299.1"/>
    </source>
</evidence>
<keyword evidence="9" id="KW-0028">Amino-acid biosynthesis</keyword>
<dbReference type="InterPro" id="IPR045865">
    <property type="entry name" value="ACT-like_dom_sf"/>
</dbReference>
<comment type="caution">
    <text evidence="15">The sequence shown here is derived from an EMBL/GenBank/DDBJ whole genome shotgun (WGS) entry which is preliminary data.</text>
</comment>
<dbReference type="Pfam" id="PF02826">
    <property type="entry name" value="2-Hacid_dh_C"/>
    <property type="match status" value="1"/>
</dbReference>
<dbReference type="AlphaFoldDB" id="A0A7J5BAM5"/>
<evidence type="ECO:0000256" key="11">
    <source>
        <dbReference type="ARBA" id="ARBA00048126"/>
    </source>
</evidence>
<evidence type="ECO:0000256" key="6">
    <source>
        <dbReference type="ARBA" id="ARBA00021582"/>
    </source>
</evidence>
<evidence type="ECO:0000256" key="12">
    <source>
        <dbReference type="ARBA" id="ARBA00048731"/>
    </source>
</evidence>
<dbReference type="Gene3D" id="3.30.70.260">
    <property type="match status" value="1"/>
</dbReference>
<dbReference type="UniPathway" id="UPA00135">
    <property type="reaction ID" value="UER00196"/>
</dbReference>
<dbReference type="PROSITE" id="PS51671">
    <property type="entry name" value="ACT"/>
    <property type="match status" value="1"/>
</dbReference>
<dbReference type="FunFam" id="3.40.50.720:FF:000041">
    <property type="entry name" value="D-3-phosphoglycerate dehydrogenase"/>
    <property type="match status" value="1"/>
</dbReference>
<dbReference type="GO" id="GO:0004617">
    <property type="term" value="F:phosphoglycerate dehydrogenase activity"/>
    <property type="evidence" value="ECO:0007669"/>
    <property type="project" value="UniProtKB-EC"/>
</dbReference>
<comment type="catalytic activity">
    <reaction evidence="11">
        <text>(R)-2-hydroxyglutarate + NAD(+) = 2-oxoglutarate + NADH + H(+)</text>
        <dbReference type="Rhea" id="RHEA:49612"/>
        <dbReference type="ChEBI" id="CHEBI:15378"/>
        <dbReference type="ChEBI" id="CHEBI:15801"/>
        <dbReference type="ChEBI" id="CHEBI:16810"/>
        <dbReference type="ChEBI" id="CHEBI:57540"/>
        <dbReference type="ChEBI" id="CHEBI:57945"/>
        <dbReference type="EC" id="1.1.1.399"/>
    </reaction>
</comment>
<reference evidence="15 16" key="1">
    <citation type="submission" date="2019-09" db="EMBL/GenBank/DDBJ databases">
        <title>Phylogeny of genus Pseudoclavibacter and closely related genus.</title>
        <authorList>
            <person name="Li Y."/>
        </authorList>
    </citation>
    <scope>NUCLEOTIDE SEQUENCE [LARGE SCALE GENOMIC DNA]</scope>
    <source>
        <strain evidence="15 16">KCTC 13959</strain>
    </source>
</reference>
<sequence length="401" mass="43286">MKALLLENIHAEATRLLEADGIEVETRKGALDEDELIAALEGVDLLGIRSKTQLTRRVIEARPNLKAVGAFSIGTNQIDLEAAAEHSVVAFNAPYSNTRSVVELAVGEIINLARHIGDHNRNMHNGLWDKTAKGSHEVRGRTLGLVGYGNIGSQLSVIAEALGMRVYFYDVVDKLALGNAVRCDSLEELLSTVETVSVHVDGRPENTNLFNAETFAMMRPRSLFLNLSRGHVVDLEALRDNLVSGHIAGAGLDVYPVEPKKAGDPFESVLQGIPNVILTPHIGGSTAEAQEDIGRFVAGKFRDYVRTGSTYMSVNLPEVQLAPLSKGARLLYLHENVPGVLATVTSVLGQYGVNIDGQQLTTRGQLGYVVTDCANGVPQAALDEIRSLKATRRLTAIGEVR</sequence>